<protein>
    <submittedName>
        <fullName evidence="2">Uncharacterized protein</fullName>
    </submittedName>
</protein>
<dbReference type="Proteomes" id="UP001066276">
    <property type="component" value="Chromosome 4_1"/>
</dbReference>
<evidence type="ECO:0000256" key="1">
    <source>
        <dbReference type="SAM" id="MobiDB-lite"/>
    </source>
</evidence>
<feature type="compositionally biased region" description="Low complexity" evidence="1">
    <location>
        <begin position="115"/>
        <end position="130"/>
    </location>
</feature>
<organism evidence="2 3">
    <name type="scientific">Pleurodeles waltl</name>
    <name type="common">Iberian ribbed newt</name>
    <dbReference type="NCBI Taxonomy" id="8319"/>
    <lineage>
        <taxon>Eukaryota</taxon>
        <taxon>Metazoa</taxon>
        <taxon>Chordata</taxon>
        <taxon>Craniata</taxon>
        <taxon>Vertebrata</taxon>
        <taxon>Euteleostomi</taxon>
        <taxon>Amphibia</taxon>
        <taxon>Batrachia</taxon>
        <taxon>Caudata</taxon>
        <taxon>Salamandroidea</taxon>
        <taxon>Salamandridae</taxon>
        <taxon>Pleurodelinae</taxon>
        <taxon>Pleurodeles</taxon>
    </lineage>
</organism>
<sequence>MARRYQSAFQKAERINRQTIYRSGSDRTLEQITPLHRHCAAEDGLQALGAAVPTPERSLEQARHGAGLNNQRQGPSTAPHGEDTALLGTAARTPMNHRPEGRGVTRDSWALPGISPQGSGPGEELSPEGSWALKPRTDELPAPQPEGRGAPAKHVTRPALKPGTVTQQSSPDAYSDPAGGPPDAYSDPAGGPPDAYSDPAGGPPDAYSDPAGGPPDAYSDPAEVPRTPIVTQQSSPGRL</sequence>
<evidence type="ECO:0000313" key="3">
    <source>
        <dbReference type="Proteomes" id="UP001066276"/>
    </source>
</evidence>
<proteinExistence type="predicted"/>
<reference evidence="2" key="1">
    <citation type="journal article" date="2022" name="bioRxiv">
        <title>Sequencing and chromosome-scale assembly of the giantPleurodeles waltlgenome.</title>
        <authorList>
            <person name="Brown T."/>
            <person name="Elewa A."/>
            <person name="Iarovenko S."/>
            <person name="Subramanian E."/>
            <person name="Araus A.J."/>
            <person name="Petzold A."/>
            <person name="Susuki M."/>
            <person name="Suzuki K.-i.T."/>
            <person name="Hayashi T."/>
            <person name="Toyoda A."/>
            <person name="Oliveira C."/>
            <person name="Osipova E."/>
            <person name="Leigh N.D."/>
            <person name="Simon A."/>
            <person name="Yun M.H."/>
        </authorList>
    </citation>
    <scope>NUCLEOTIDE SEQUENCE</scope>
    <source>
        <strain evidence="2">20211129_DDA</strain>
        <tissue evidence="2">Liver</tissue>
    </source>
</reference>
<keyword evidence="3" id="KW-1185">Reference proteome</keyword>
<comment type="caution">
    <text evidence="2">The sequence shown here is derived from an EMBL/GenBank/DDBJ whole genome shotgun (WGS) entry which is preliminary data.</text>
</comment>
<evidence type="ECO:0000313" key="2">
    <source>
        <dbReference type="EMBL" id="KAJ1168338.1"/>
    </source>
</evidence>
<accession>A0AAV7SWL0</accession>
<dbReference type="AlphaFoldDB" id="A0AAV7SWL0"/>
<dbReference type="EMBL" id="JANPWB010000007">
    <property type="protein sequence ID" value="KAJ1168338.1"/>
    <property type="molecule type" value="Genomic_DNA"/>
</dbReference>
<feature type="region of interest" description="Disordered" evidence="1">
    <location>
        <begin position="49"/>
        <end position="239"/>
    </location>
</feature>
<name>A0AAV7SWL0_PLEWA</name>
<gene>
    <name evidence="2" type="ORF">NDU88_000264</name>
</gene>
<feature type="compositionally biased region" description="Polar residues" evidence="1">
    <location>
        <begin position="229"/>
        <end position="239"/>
    </location>
</feature>